<evidence type="ECO:0000313" key="2">
    <source>
        <dbReference type="EMBL" id="KKY27171.1"/>
    </source>
</evidence>
<proteinExistence type="predicted"/>
<sequence length="335" mass="37810">MFRRTLFNERDRSQMSVELQQSTGGRPAMDLLLQLDLESERLARRDVEASVTVGPFHAFRAFEEIPPQDPQVYSTSLGYDVDDILDIYPAHHDDAALFVNPSSPSQPFTQLEMAMAADTVVDHSSIMAPEPFSQQLTIPPAMAQGGGSREHTLPADASFILRYCRATTNTSASRMRVSPWEKSFMPCAVETFGELNLWNTTSCARFTVFYAVLAATAFRIHRSNRSSNDLHWLNSGKEYQKIAKNFLKKALMTEVAGPSQGKYNELLLAVLSMATASAFYEPRAIRVLLHDAERLIRLRGIPEPHKSFELRLLHHMYTHIRIIAESTWKTVCTQT</sequence>
<protein>
    <submittedName>
        <fullName evidence="2">Putative c6 transcription factor</fullName>
    </submittedName>
</protein>
<dbReference type="Pfam" id="PF11951">
    <property type="entry name" value="Fungal_trans_2"/>
    <property type="match status" value="1"/>
</dbReference>
<reference evidence="2 3" key="2">
    <citation type="submission" date="2015-05" db="EMBL/GenBank/DDBJ databases">
        <title>Distinctive expansion of gene families associated with plant cell wall degradation and secondary metabolism in the genomes of grapevine trunk pathogens.</title>
        <authorList>
            <person name="Lawrence D.P."/>
            <person name="Travadon R."/>
            <person name="Rolshausen P.E."/>
            <person name="Baumgartner K."/>
        </authorList>
    </citation>
    <scope>NUCLEOTIDE SEQUENCE [LARGE SCALE GENOMIC DNA]</scope>
    <source>
        <strain evidence="2">DS831</strain>
    </source>
</reference>
<feature type="compositionally biased region" description="Basic and acidic residues" evidence="1">
    <location>
        <begin position="1"/>
        <end position="13"/>
    </location>
</feature>
<dbReference type="EMBL" id="LAQI01000024">
    <property type="protein sequence ID" value="KKY27171.1"/>
    <property type="molecule type" value="Genomic_DNA"/>
</dbReference>
<feature type="region of interest" description="Disordered" evidence="1">
    <location>
        <begin position="1"/>
        <end position="23"/>
    </location>
</feature>
<evidence type="ECO:0000256" key="1">
    <source>
        <dbReference type="SAM" id="MobiDB-lite"/>
    </source>
</evidence>
<dbReference type="InterPro" id="IPR021858">
    <property type="entry name" value="Fun_TF"/>
</dbReference>
<dbReference type="AlphaFoldDB" id="A0A0G2EYM3"/>
<comment type="caution">
    <text evidence="2">The sequence shown here is derived from an EMBL/GenBank/DDBJ whole genome shotgun (WGS) entry which is preliminary data.</text>
</comment>
<dbReference type="Proteomes" id="UP000034182">
    <property type="component" value="Unassembled WGS sequence"/>
</dbReference>
<name>A0A0G2EYM3_9PEZI</name>
<gene>
    <name evidence="2" type="ORF">UCDDS831_g00918</name>
</gene>
<feature type="compositionally biased region" description="Polar residues" evidence="1">
    <location>
        <begin position="14"/>
        <end position="23"/>
    </location>
</feature>
<reference evidence="2 3" key="1">
    <citation type="submission" date="2015-03" db="EMBL/GenBank/DDBJ databases">
        <authorList>
            <person name="Morales-Cruz A."/>
            <person name="Amrine K.C."/>
            <person name="Cantu D."/>
        </authorList>
    </citation>
    <scope>NUCLEOTIDE SEQUENCE [LARGE SCALE GENOMIC DNA]</scope>
    <source>
        <strain evidence="2">DS831</strain>
    </source>
</reference>
<accession>A0A0G2EYM3</accession>
<organism evidence="2 3">
    <name type="scientific">Diplodia seriata</name>
    <dbReference type="NCBI Taxonomy" id="420778"/>
    <lineage>
        <taxon>Eukaryota</taxon>
        <taxon>Fungi</taxon>
        <taxon>Dikarya</taxon>
        <taxon>Ascomycota</taxon>
        <taxon>Pezizomycotina</taxon>
        <taxon>Dothideomycetes</taxon>
        <taxon>Dothideomycetes incertae sedis</taxon>
        <taxon>Botryosphaeriales</taxon>
        <taxon>Botryosphaeriaceae</taxon>
        <taxon>Diplodia</taxon>
    </lineage>
</organism>
<evidence type="ECO:0000313" key="3">
    <source>
        <dbReference type="Proteomes" id="UP000034182"/>
    </source>
</evidence>